<dbReference type="GeneID" id="34567511"/>
<feature type="domain" description="DUF7924" evidence="1">
    <location>
        <begin position="14"/>
        <end position="102"/>
    </location>
</feature>
<dbReference type="OrthoDB" id="4849331at2759"/>
<evidence type="ECO:0000259" key="1">
    <source>
        <dbReference type="Pfam" id="PF25545"/>
    </source>
</evidence>
<evidence type="ECO:0000313" key="2">
    <source>
        <dbReference type="EMBL" id="OHE90317.1"/>
    </source>
</evidence>
<reference evidence="2 3" key="1">
    <citation type="submission" date="2016-09" db="EMBL/GenBank/DDBJ databases">
        <authorList>
            <person name="Capua I."/>
            <person name="De Benedictis P."/>
            <person name="Joannis T."/>
            <person name="Lombin L.H."/>
            <person name="Cattoli G."/>
        </authorList>
    </citation>
    <scope>NUCLEOTIDE SEQUENCE [LARGE SCALE GENOMIC DNA]</scope>
    <source>
        <strain evidence="2 3">IMI 309357</strain>
    </source>
</reference>
<accession>A0A1G4AMD1</accession>
<name>A0A1G4AMD1_9PEZI</name>
<dbReference type="InterPro" id="IPR057684">
    <property type="entry name" value="DUF7924"/>
</dbReference>
<sequence>MHVLNIESFKVQVNRQNAHSRTLAARAIVELFRLVKREEEINRQILAFSISLDHRLVRIHGHYPVIDGKNTTYYRHPVRTFDCTELDGKEKWTAYQLTRNISTL</sequence>
<dbReference type="STRING" id="1209926.A0A1G4AMD1"/>
<dbReference type="RefSeq" id="XP_022467494.1">
    <property type="nucleotide sequence ID" value="XM_022626001.1"/>
</dbReference>
<comment type="caution">
    <text evidence="2">The sequence shown here is derived from an EMBL/GenBank/DDBJ whole genome shotgun (WGS) entry which is preliminary data.</text>
</comment>
<keyword evidence="3" id="KW-1185">Reference proteome</keyword>
<proteinExistence type="predicted"/>
<dbReference type="Pfam" id="PF25545">
    <property type="entry name" value="DUF7924"/>
    <property type="match status" value="1"/>
</dbReference>
<gene>
    <name evidence="2" type="ORF">CORC01_14390</name>
</gene>
<dbReference type="PANTHER" id="PTHR42470">
    <property type="entry name" value="VAST DOMAIN-CONTAINING PROTEIN"/>
    <property type="match status" value="1"/>
</dbReference>
<evidence type="ECO:0000313" key="3">
    <source>
        <dbReference type="Proteomes" id="UP000176998"/>
    </source>
</evidence>
<dbReference type="PANTHER" id="PTHR42470:SF2">
    <property type="match status" value="1"/>
</dbReference>
<protein>
    <recommendedName>
        <fullName evidence="1">DUF7924 domain-containing protein</fullName>
    </recommendedName>
</protein>
<dbReference type="Proteomes" id="UP000176998">
    <property type="component" value="Unassembled WGS sequence"/>
</dbReference>
<dbReference type="EMBL" id="MJBS01000281">
    <property type="protein sequence ID" value="OHE90317.1"/>
    <property type="molecule type" value="Genomic_DNA"/>
</dbReference>
<dbReference type="AlphaFoldDB" id="A0A1G4AMD1"/>
<organism evidence="2 3">
    <name type="scientific">Colletotrichum orchidophilum</name>
    <dbReference type="NCBI Taxonomy" id="1209926"/>
    <lineage>
        <taxon>Eukaryota</taxon>
        <taxon>Fungi</taxon>
        <taxon>Dikarya</taxon>
        <taxon>Ascomycota</taxon>
        <taxon>Pezizomycotina</taxon>
        <taxon>Sordariomycetes</taxon>
        <taxon>Hypocreomycetidae</taxon>
        <taxon>Glomerellales</taxon>
        <taxon>Glomerellaceae</taxon>
        <taxon>Colletotrichum</taxon>
    </lineage>
</organism>